<protein>
    <recommendedName>
        <fullName evidence="1">Endonuclease/exonuclease/phosphatase domain-containing protein</fullName>
    </recommendedName>
</protein>
<evidence type="ECO:0000259" key="1">
    <source>
        <dbReference type="Pfam" id="PF03372"/>
    </source>
</evidence>
<dbReference type="KEGG" id="fbe:FF125_13310"/>
<dbReference type="InterPro" id="IPR036691">
    <property type="entry name" value="Endo/exonu/phosph_ase_sf"/>
</dbReference>
<dbReference type="GO" id="GO:0003824">
    <property type="term" value="F:catalytic activity"/>
    <property type="evidence" value="ECO:0007669"/>
    <property type="project" value="InterPro"/>
</dbReference>
<reference evidence="2 3" key="1">
    <citation type="submission" date="2019-05" db="EMBL/GenBank/DDBJ databases">
        <title>Algicella ahnfeltiae gen. nov., sp. nov., a novel marine bacterium of the family Flavobacteriaceae isolated from a red alga.</title>
        <authorList>
            <person name="Nedashkovskaya O.I."/>
            <person name="Kukhlevskiy A.D."/>
            <person name="Kim S.-G."/>
            <person name="Zhukova N.V."/>
            <person name="Mikhailov V.V."/>
        </authorList>
    </citation>
    <scope>NUCLEOTIDE SEQUENCE [LARGE SCALE GENOMIC DNA]</scope>
    <source>
        <strain evidence="2 3">10Alg115</strain>
    </source>
</reference>
<name>A0A5B7TQZ7_9FLAO</name>
<dbReference type="AlphaFoldDB" id="A0A5B7TQZ7"/>
<organism evidence="2 3">
    <name type="scientific">Aureibaculum algae</name>
    <dbReference type="NCBI Taxonomy" id="2584122"/>
    <lineage>
        <taxon>Bacteria</taxon>
        <taxon>Pseudomonadati</taxon>
        <taxon>Bacteroidota</taxon>
        <taxon>Flavobacteriia</taxon>
        <taxon>Flavobacteriales</taxon>
        <taxon>Flavobacteriaceae</taxon>
        <taxon>Aureibaculum</taxon>
    </lineage>
</organism>
<keyword evidence="3" id="KW-1185">Reference proteome</keyword>
<dbReference type="Gene3D" id="3.60.10.10">
    <property type="entry name" value="Endonuclease/exonuclease/phosphatase"/>
    <property type="match status" value="1"/>
</dbReference>
<dbReference type="SUPFAM" id="SSF56219">
    <property type="entry name" value="DNase I-like"/>
    <property type="match status" value="1"/>
</dbReference>
<sequence length="264" mass="30145">MKLKFSILLLIVSCTISWSQQKVDSTKIVRVLSFNILHGATTKGDFNLDLIAKVIKDANPDFVAMQEVDNRTNRAKKYDLVTELGWRTKLSPLFGKAMDYDNGEYGEGILSKTSFLSTRNIALPYYDDHEPRAALEITTTLSTKDTISFIGTHLDHLNDERDRVLQVEKINEIFSKNKYPTILAGDLNAEPNSTPINILEKVWTAAYDKNNIEYTYPSDNPVIKIDYVLFYPKNRWRVLETKVIQDTVASDHCAYLVTLELLDE</sequence>
<gene>
    <name evidence="2" type="ORF">FF125_13310</name>
</gene>
<evidence type="ECO:0000313" key="2">
    <source>
        <dbReference type="EMBL" id="QCX39369.1"/>
    </source>
</evidence>
<dbReference type="EMBL" id="CP040749">
    <property type="protein sequence ID" value="QCX39369.1"/>
    <property type="molecule type" value="Genomic_DNA"/>
</dbReference>
<dbReference type="GO" id="GO:0006506">
    <property type="term" value="P:GPI anchor biosynthetic process"/>
    <property type="evidence" value="ECO:0007669"/>
    <property type="project" value="TreeGrafter"/>
</dbReference>
<proteinExistence type="predicted"/>
<dbReference type="PANTHER" id="PTHR14859">
    <property type="entry name" value="CALCOFLUOR WHITE HYPERSENSITIVE PROTEIN PRECURSOR"/>
    <property type="match status" value="1"/>
</dbReference>
<dbReference type="GO" id="GO:0016020">
    <property type="term" value="C:membrane"/>
    <property type="evidence" value="ECO:0007669"/>
    <property type="project" value="GOC"/>
</dbReference>
<dbReference type="InterPro" id="IPR005135">
    <property type="entry name" value="Endo/exonuclease/phosphatase"/>
</dbReference>
<dbReference type="InterPro" id="IPR051916">
    <property type="entry name" value="GPI-anchor_lipid_remodeler"/>
</dbReference>
<dbReference type="Proteomes" id="UP000306229">
    <property type="component" value="Chromosome"/>
</dbReference>
<dbReference type="PANTHER" id="PTHR14859:SF15">
    <property type="entry name" value="ENDONUCLEASE_EXONUCLEASE_PHOSPHATASE DOMAIN-CONTAINING PROTEIN"/>
    <property type="match status" value="1"/>
</dbReference>
<evidence type="ECO:0000313" key="3">
    <source>
        <dbReference type="Proteomes" id="UP000306229"/>
    </source>
</evidence>
<accession>A0A5B7TQZ7</accession>
<dbReference type="OrthoDB" id="5447300at2"/>
<dbReference type="Pfam" id="PF03372">
    <property type="entry name" value="Exo_endo_phos"/>
    <property type="match status" value="1"/>
</dbReference>
<dbReference type="RefSeq" id="WP_138950227.1">
    <property type="nucleotide sequence ID" value="NZ_CP040749.1"/>
</dbReference>
<feature type="domain" description="Endonuclease/exonuclease/phosphatase" evidence="1">
    <location>
        <begin position="32"/>
        <end position="252"/>
    </location>
</feature>